<feature type="domain" description="HTH cro/C1-type" evidence="1">
    <location>
        <begin position="9"/>
        <end position="63"/>
    </location>
</feature>
<dbReference type="InterPro" id="IPR050077">
    <property type="entry name" value="LexA_repressor"/>
</dbReference>
<dbReference type="AlphaFoldDB" id="N9M563"/>
<dbReference type="InterPro" id="IPR010982">
    <property type="entry name" value="Lambda_DNA-bd_dom_sf"/>
</dbReference>
<comment type="caution">
    <text evidence="2">The sequence shown here is derived from an EMBL/GenBank/DDBJ whole genome shotgun (WGS) entry which is preliminary data.</text>
</comment>
<dbReference type="PANTHER" id="PTHR33516">
    <property type="entry name" value="LEXA REPRESSOR"/>
    <property type="match status" value="1"/>
</dbReference>
<dbReference type="PANTHER" id="PTHR33516:SF2">
    <property type="entry name" value="LEXA REPRESSOR-RELATED"/>
    <property type="match status" value="1"/>
</dbReference>
<dbReference type="PROSITE" id="PS50943">
    <property type="entry name" value="HTH_CROC1"/>
    <property type="match status" value="1"/>
</dbReference>
<sequence>MKTEIGQAMRQLRKAKKMTQDALAEKLGVATANISRYESGQQGIEIDKLPVLAEALGVSVPDFFAVATGTDVENFEPAPELRKVPLISWVQAGKCQEVFLEPHGLDNVEWVETTYRARRYTYALRVVGDSMESKFPEGCIIIVEPEEQPQNKSHVIALMPDSNKATFKQLIDDESGMYLKPLNDKYPMMEVLPNTTFCGVVKRMEMDV</sequence>
<dbReference type="GO" id="GO:0003677">
    <property type="term" value="F:DNA binding"/>
    <property type="evidence" value="ECO:0007669"/>
    <property type="project" value="InterPro"/>
</dbReference>
<gene>
    <name evidence="2" type="ORF">F900_00695</name>
</gene>
<dbReference type="RefSeq" id="WP_005215149.1">
    <property type="nucleotide sequence ID" value="NZ_JAKZFY010000006.1"/>
</dbReference>
<dbReference type="InterPro" id="IPR036286">
    <property type="entry name" value="LexA/Signal_pep-like_sf"/>
</dbReference>
<reference evidence="2 3" key="1">
    <citation type="submission" date="2013-02" db="EMBL/GenBank/DDBJ databases">
        <title>The Genome Sequence of Acinetobacter sp. ANC 3862.</title>
        <authorList>
            <consortium name="The Broad Institute Genome Sequencing Platform"/>
            <consortium name="The Broad Institute Genome Sequencing Center for Infectious Disease"/>
            <person name="Cerqueira G."/>
            <person name="Feldgarden M."/>
            <person name="Courvalin P."/>
            <person name="Perichon B."/>
            <person name="Grillot-Courvalin C."/>
            <person name="Clermont D."/>
            <person name="Rocha E."/>
            <person name="Yoon E.-J."/>
            <person name="Nemec A."/>
            <person name="Walker B."/>
            <person name="Young S.K."/>
            <person name="Zeng Q."/>
            <person name="Gargeya S."/>
            <person name="Fitzgerald M."/>
            <person name="Haas B."/>
            <person name="Abouelleil A."/>
            <person name="Alvarado L."/>
            <person name="Arachchi H.M."/>
            <person name="Berlin A.M."/>
            <person name="Chapman S.B."/>
            <person name="Dewar J."/>
            <person name="Goldberg J."/>
            <person name="Griggs A."/>
            <person name="Gujja S."/>
            <person name="Hansen M."/>
            <person name="Howarth C."/>
            <person name="Imamovic A."/>
            <person name="Larimer J."/>
            <person name="McCowan C."/>
            <person name="Murphy C."/>
            <person name="Neiman D."/>
            <person name="Pearson M."/>
            <person name="Priest M."/>
            <person name="Roberts A."/>
            <person name="Saif S."/>
            <person name="Shea T."/>
            <person name="Sisk P."/>
            <person name="Sykes S."/>
            <person name="Wortman J."/>
            <person name="Nusbaum C."/>
            <person name="Birren B."/>
        </authorList>
    </citation>
    <scope>NUCLEOTIDE SEQUENCE [LARGE SCALE GENOMIC DNA]</scope>
    <source>
        <strain evidence="2 3">ANC 3862</strain>
    </source>
</reference>
<accession>N9M563</accession>
<dbReference type="Pfam" id="PF00717">
    <property type="entry name" value="Peptidase_S24"/>
    <property type="match status" value="1"/>
</dbReference>
<dbReference type="Proteomes" id="UP000013248">
    <property type="component" value="Unassembled WGS sequence"/>
</dbReference>
<dbReference type="STRING" id="1217705.F900_00695"/>
<dbReference type="CDD" id="cd06529">
    <property type="entry name" value="S24_LexA-like"/>
    <property type="match status" value="1"/>
</dbReference>
<proteinExistence type="predicted"/>
<evidence type="ECO:0000313" key="2">
    <source>
        <dbReference type="EMBL" id="ENX03658.1"/>
    </source>
</evidence>
<dbReference type="HOGENOM" id="CLU_066192_1_1_6"/>
<dbReference type="CDD" id="cd00093">
    <property type="entry name" value="HTH_XRE"/>
    <property type="match status" value="1"/>
</dbReference>
<dbReference type="InterPro" id="IPR015927">
    <property type="entry name" value="Peptidase_S24_S26A/B/C"/>
</dbReference>
<dbReference type="eggNOG" id="COG1974">
    <property type="taxonomic scope" value="Bacteria"/>
</dbReference>
<dbReference type="SMART" id="SM00530">
    <property type="entry name" value="HTH_XRE"/>
    <property type="match status" value="1"/>
</dbReference>
<dbReference type="PATRIC" id="fig|1217705.3.peg.662"/>
<dbReference type="Gene3D" id="1.10.260.40">
    <property type="entry name" value="lambda repressor-like DNA-binding domains"/>
    <property type="match status" value="1"/>
</dbReference>
<dbReference type="InterPro" id="IPR039418">
    <property type="entry name" value="LexA-like"/>
</dbReference>
<organism evidence="2 3">
    <name type="scientific">Acinetobacter modestus</name>
    <dbReference type="NCBI Taxonomy" id="1776740"/>
    <lineage>
        <taxon>Bacteria</taxon>
        <taxon>Pseudomonadati</taxon>
        <taxon>Pseudomonadota</taxon>
        <taxon>Gammaproteobacteria</taxon>
        <taxon>Moraxellales</taxon>
        <taxon>Moraxellaceae</taxon>
        <taxon>Acinetobacter</taxon>
    </lineage>
</organism>
<dbReference type="SUPFAM" id="SSF51306">
    <property type="entry name" value="LexA/Signal peptidase"/>
    <property type="match status" value="1"/>
</dbReference>
<protein>
    <recommendedName>
        <fullName evidence="1">HTH cro/C1-type domain-containing protein</fullName>
    </recommendedName>
</protein>
<evidence type="ECO:0000259" key="1">
    <source>
        <dbReference type="PROSITE" id="PS50943"/>
    </source>
</evidence>
<dbReference type="Gene3D" id="2.10.109.10">
    <property type="entry name" value="Umud Fragment, subunit A"/>
    <property type="match status" value="1"/>
</dbReference>
<name>N9M563_9GAMM</name>
<dbReference type="Pfam" id="PF01381">
    <property type="entry name" value="HTH_3"/>
    <property type="match status" value="1"/>
</dbReference>
<dbReference type="EMBL" id="APRP01000010">
    <property type="protein sequence ID" value="ENX03658.1"/>
    <property type="molecule type" value="Genomic_DNA"/>
</dbReference>
<dbReference type="SUPFAM" id="SSF47413">
    <property type="entry name" value="lambda repressor-like DNA-binding domains"/>
    <property type="match status" value="1"/>
</dbReference>
<evidence type="ECO:0000313" key="3">
    <source>
        <dbReference type="Proteomes" id="UP000013248"/>
    </source>
</evidence>
<dbReference type="InterPro" id="IPR001387">
    <property type="entry name" value="Cro/C1-type_HTH"/>
</dbReference>